<accession>A0AAV4MQ78</accession>
<dbReference type="Pfam" id="PF02010">
    <property type="entry name" value="REJ"/>
    <property type="match status" value="1"/>
</dbReference>
<sequence length="715" mass="80149">MNYVEIEGAFLGRTRNIKCIFIEIFNEELRNRTEFSGSGNGTRIQCSVKLKFGSYKVGIKLEVGDPYKEDFIEDSELLVYEQPEYTIMSPTKAVFDREGSRELIVTFSGSRVPRLPLVCVISGEGWPIDKRLAPSEANTLDTCVMPYPNSSVELNIAQSFNGIHTFKKAFHLKFYASPPEMRKHYIAEDGHAVVIVFDRPVNLCNLDQCSMILNNETLTRLGEGAVCKWATKQQLIISVLNAIKENSFRVTFKKGVLKQDGQKYALPKNDSLMIEVWYPEQVIVPNLRSSTGDAVFHWTAYREDGQGLDSKLTNALLGMKSSSLTLDASLLEVAAIYTFVLIAEQPISGKYDVSHQISSVPYIGPLVTAYSDVVSQPSVTVDQRITLRAEVNIPECSSTDEFVHLLWSVNKPEVKFNFKSKSSYVYIIEPYSLPENSLVTFYANAYFGNLMNITRSQVQLRVEPLQLKAGIKGTSKRIVGNKGGNLVLESEVSNKGFQLVYHWKCSDQDGPVCYNYKENSTEPLLIPRRLQNKAKLEIPCTNLKAGKVLTFELQVFNAKNSFQSSFHRKVLADASYPVQRHPSTNAYHIAAGLPVAIHATITQGKASLKSVKWDIKVFLVDHGIYLIGLSACNTKEVCGIGNLTIHADPGIALCKPELQPYVEYEQIKIEVKGCSIPIGRQPVNYQLYLHTIESVFLLLLLKLQQFSTYLVLLNK</sequence>
<dbReference type="EMBL" id="BPLR01002432">
    <property type="protein sequence ID" value="GIX73616.1"/>
    <property type="molecule type" value="Genomic_DNA"/>
</dbReference>
<protein>
    <recommendedName>
        <fullName evidence="1">PKD/REJ-like domain-containing protein</fullName>
    </recommendedName>
</protein>
<gene>
    <name evidence="2" type="primary">AVEN_231526_1</name>
    <name evidence="2" type="ORF">CEXT_399011</name>
</gene>
<name>A0AAV4MQ78_CAEEX</name>
<proteinExistence type="predicted"/>
<organism evidence="2 3">
    <name type="scientific">Caerostris extrusa</name>
    <name type="common">Bark spider</name>
    <name type="synonym">Caerostris bankana</name>
    <dbReference type="NCBI Taxonomy" id="172846"/>
    <lineage>
        <taxon>Eukaryota</taxon>
        <taxon>Metazoa</taxon>
        <taxon>Ecdysozoa</taxon>
        <taxon>Arthropoda</taxon>
        <taxon>Chelicerata</taxon>
        <taxon>Arachnida</taxon>
        <taxon>Araneae</taxon>
        <taxon>Araneomorphae</taxon>
        <taxon>Entelegynae</taxon>
        <taxon>Araneoidea</taxon>
        <taxon>Araneidae</taxon>
        <taxon>Caerostris</taxon>
    </lineage>
</organism>
<evidence type="ECO:0000313" key="2">
    <source>
        <dbReference type="EMBL" id="GIX73616.1"/>
    </source>
</evidence>
<feature type="domain" description="PKD/REJ-like" evidence="1">
    <location>
        <begin position="389"/>
        <end position="560"/>
    </location>
</feature>
<dbReference type="InterPro" id="IPR002859">
    <property type="entry name" value="PKD/REJ-like"/>
</dbReference>
<reference evidence="2 3" key="1">
    <citation type="submission" date="2021-06" db="EMBL/GenBank/DDBJ databases">
        <title>Caerostris extrusa draft genome.</title>
        <authorList>
            <person name="Kono N."/>
            <person name="Arakawa K."/>
        </authorList>
    </citation>
    <scope>NUCLEOTIDE SEQUENCE [LARGE SCALE GENOMIC DNA]</scope>
</reference>
<dbReference type="Proteomes" id="UP001054945">
    <property type="component" value="Unassembled WGS sequence"/>
</dbReference>
<evidence type="ECO:0000259" key="1">
    <source>
        <dbReference type="Pfam" id="PF02010"/>
    </source>
</evidence>
<dbReference type="AlphaFoldDB" id="A0AAV4MQ78"/>
<keyword evidence="3" id="KW-1185">Reference proteome</keyword>
<comment type="caution">
    <text evidence="2">The sequence shown here is derived from an EMBL/GenBank/DDBJ whole genome shotgun (WGS) entry which is preliminary data.</text>
</comment>
<evidence type="ECO:0000313" key="3">
    <source>
        <dbReference type="Proteomes" id="UP001054945"/>
    </source>
</evidence>